<evidence type="ECO:0000313" key="3">
    <source>
        <dbReference type="Proteomes" id="UP000805614"/>
    </source>
</evidence>
<sequence>MILTVMLPGLSSHWRWSWYFPPPTLVRVNMHSPEVWWTLRIALGLVLVALISRTRRLQRAVVNPVWLVVGDPPPGYVAEVSPVPSKVGPRRYVRN</sequence>
<proteinExistence type="predicted"/>
<keyword evidence="1" id="KW-1133">Transmembrane helix</keyword>
<dbReference type="RefSeq" id="WP_187245688.1">
    <property type="nucleotide sequence ID" value="NZ_BAAAOK010000001.1"/>
</dbReference>
<evidence type="ECO:0000256" key="1">
    <source>
        <dbReference type="SAM" id="Phobius"/>
    </source>
</evidence>
<keyword evidence="3" id="KW-1185">Reference proteome</keyword>
<organism evidence="2 3">
    <name type="scientific">Actinomadura alba</name>
    <dbReference type="NCBI Taxonomy" id="406431"/>
    <lineage>
        <taxon>Bacteria</taxon>
        <taxon>Bacillati</taxon>
        <taxon>Actinomycetota</taxon>
        <taxon>Actinomycetes</taxon>
        <taxon>Streptosporangiales</taxon>
        <taxon>Thermomonosporaceae</taxon>
        <taxon>Actinomadura</taxon>
    </lineage>
</organism>
<dbReference type="Proteomes" id="UP000805614">
    <property type="component" value="Unassembled WGS sequence"/>
</dbReference>
<gene>
    <name evidence="2" type="ORF">HKK74_24545</name>
</gene>
<name>A0ABR7LV45_9ACTN</name>
<comment type="caution">
    <text evidence="2">The sequence shown here is derived from an EMBL/GenBank/DDBJ whole genome shotgun (WGS) entry which is preliminary data.</text>
</comment>
<keyword evidence="1" id="KW-0472">Membrane</keyword>
<evidence type="ECO:0000313" key="2">
    <source>
        <dbReference type="EMBL" id="MBC6468641.1"/>
    </source>
</evidence>
<feature type="transmembrane region" description="Helical" evidence="1">
    <location>
        <begin position="35"/>
        <end position="52"/>
    </location>
</feature>
<dbReference type="EMBL" id="JABVEC010000020">
    <property type="protein sequence ID" value="MBC6468641.1"/>
    <property type="molecule type" value="Genomic_DNA"/>
</dbReference>
<accession>A0ABR7LV45</accession>
<reference evidence="2 3" key="1">
    <citation type="submission" date="2020-06" db="EMBL/GenBank/DDBJ databases">
        <title>Actinomadura xiongansis sp. nov., isolated from soil of Baiyangdian.</title>
        <authorList>
            <person name="Zhang X."/>
        </authorList>
    </citation>
    <scope>NUCLEOTIDE SEQUENCE [LARGE SCALE GENOMIC DNA]</scope>
    <source>
        <strain evidence="2 3">HBUM206468</strain>
    </source>
</reference>
<keyword evidence="1" id="KW-0812">Transmembrane</keyword>
<protein>
    <submittedName>
        <fullName evidence="2">Uncharacterized protein</fullName>
    </submittedName>
</protein>